<dbReference type="KEGG" id="vg:23679561"/>
<proteinExistence type="predicted"/>
<dbReference type="RefSeq" id="YP_009124797.1">
    <property type="nucleotide sequence ID" value="NC_026590.1"/>
</dbReference>
<gene>
    <name evidence="1" type="primary">55</name>
    <name evidence="1" type="ORF">PBI_GAIA_55</name>
</gene>
<reference evidence="1 2" key="1">
    <citation type="submission" date="2014-03" db="EMBL/GenBank/DDBJ databases">
        <authorList>
            <person name="Yoder B.A."/>
            <person name="Colicchio M.A."/>
            <person name="Schafer C.E."/>
            <person name="Abrahim M.R."/>
            <person name="Adkins N.L."/>
            <person name="Burke K.A."/>
            <person name="Churilla B.M."/>
            <person name="Cohen K.L."/>
            <person name="Fasoranti T.O."/>
            <person name="Genkil J.S."/>
            <person name="Kramer Z.J."/>
            <person name="Prout A.K."/>
            <person name="Schwarz A.G."/>
            <person name="Tish M."/>
            <person name="Vispute N."/>
            <person name="Wilkes K.E."/>
            <person name="Williams C.R."/>
            <person name="Xiao X."/>
            <person name="Yu V.J."/>
            <person name="Lapin J.S."/>
            <person name="Ott C.T."/>
            <person name="Walburn T.D."/>
            <person name="Bradley K.W."/>
            <person name="Clarke D.Q."/>
            <person name="Lewis M.F."/>
            <person name="Barker L.P."/>
            <person name="Bailey C."/>
            <person name="Asai D.J."/>
            <person name="Bowman C.A."/>
            <person name="Russell D.A."/>
            <person name="Pope W.H."/>
            <person name="Jacobs-Sera D."/>
            <person name="Hendrix R.W."/>
            <person name="Hatfull G.F."/>
        </authorList>
    </citation>
    <scope>NUCLEOTIDE SEQUENCE [LARGE SCALE GENOMIC DNA]</scope>
</reference>
<organism evidence="1 2">
    <name type="scientific">Mycobacterium phage Gaia</name>
    <dbReference type="NCBI Taxonomy" id="1486472"/>
    <lineage>
        <taxon>Viruses</taxon>
        <taxon>Duplodnaviria</taxon>
        <taxon>Heunggongvirae</taxon>
        <taxon>Uroviricota</taxon>
        <taxon>Caudoviricetes</taxon>
        <taxon>Gaiavirus</taxon>
        <taxon>Gaiavirus gaia</taxon>
    </lineage>
</organism>
<dbReference type="Proteomes" id="UP000027491">
    <property type="component" value="Segment"/>
</dbReference>
<keyword evidence="2" id="KW-1185">Reference proteome</keyword>
<dbReference type="EMBL" id="KJ567043">
    <property type="protein sequence ID" value="AID58874.1"/>
    <property type="molecule type" value="Genomic_DNA"/>
</dbReference>
<dbReference type="OrthoDB" id="27287at10239"/>
<sequence length="154" mass="17234">MTTPTPEELRTAADVLRRLAISNGWSQEASRTPRDLSMLADRIEQEQDAKAKRGKRINELAESVWIGRELWNRGDGKHGTFDPLCPSTQWALYVAHYLLNRFPALAEEGESLRYNENTLTKVGSALRSCGLGFQEATDAIAAMQNAGILFRERA</sequence>
<protein>
    <submittedName>
        <fullName evidence="1">Uncharacterized protein</fullName>
    </submittedName>
</protein>
<accession>A0A068F2F2</accession>
<name>A0A068F2F2_9CAUD</name>
<dbReference type="GeneID" id="23679561"/>
<evidence type="ECO:0000313" key="2">
    <source>
        <dbReference type="Proteomes" id="UP000027491"/>
    </source>
</evidence>
<evidence type="ECO:0000313" key="1">
    <source>
        <dbReference type="EMBL" id="AID58874.1"/>
    </source>
</evidence>